<keyword evidence="2" id="KW-0378">Hydrolase</keyword>
<keyword evidence="3" id="KW-1185">Reference proteome</keyword>
<reference evidence="2 3" key="1">
    <citation type="submission" date="2023-11" db="EMBL/GenBank/DDBJ databases">
        <title>Complete genome of Pseudomonas benzenivorans BA3361.</title>
        <authorList>
            <person name="Shin S.Y."/>
            <person name="Song J."/>
            <person name="Kang H."/>
        </authorList>
    </citation>
    <scope>NUCLEOTIDE SEQUENCE [LARGE SCALE GENOMIC DNA]</scope>
    <source>
        <strain evidence="2 3">HNIBRBA3361</strain>
    </source>
</reference>
<organism evidence="2 3">
    <name type="scientific">Pseudomonas benzenivorans</name>
    <dbReference type="NCBI Taxonomy" id="556533"/>
    <lineage>
        <taxon>Bacteria</taxon>
        <taxon>Pseudomonadati</taxon>
        <taxon>Pseudomonadota</taxon>
        <taxon>Gammaproteobacteria</taxon>
        <taxon>Pseudomonadales</taxon>
        <taxon>Pseudomonadaceae</taxon>
        <taxon>Pseudomonas</taxon>
    </lineage>
</organism>
<proteinExistence type="predicted"/>
<accession>A0ABZ0PSK6</accession>
<sequence>MSRWRGLRWWLLLVPALPLLLPLALHTRRRALRLAPAAGPLQGVAGGQLPGKPLLLLVLGESTVAGVGVSCLSQALVGCLARALCERQGRPVVWRACGENGITVAEARKRLLPQVLDDSPELVLLVFGVNDSTALTSIRRWQRALGDMAETLAAGGARVVFTGVPPLQHFRALPWLLRTLLGVRAALLDAGLREVAGRIAADYCPLDLPFAAEYLALDGYHPSALGYRLWAEGVAGALSLAPAPAGPAG</sequence>
<dbReference type="PANTHER" id="PTHR30383:SF24">
    <property type="entry name" value="THIOESTERASE 1_PROTEASE 1_LYSOPHOSPHOLIPASE L1"/>
    <property type="match status" value="1"/>
</dbReference>
<dbReference type="Gene3D" id="3.40.50.1110">
    <property type="entry name" value="SGNH hydrolase"/>
    <property type="match status" value="1"/>
</dbReference>
<dbReference type="CDD" id="cd01836">
    <property type="entry name" value="FeeA_FeeB_like"/>
    <property type="match status" value="1"/>
</dbReference>
<dbReference type="GO" id="GO:0016787">
    <property type="term" value="F:hydrolase activity"/>
    <property type="evidence" value="ECO:0007669"/>
    <property type="project" value="UniProtKB-KW"/>
</dbReference>
<evidence type="ECO:0000313" key="2">
    <source>
        <dbReference type="EMBL" id="WPC04143.1"/>
    </source>
</evidence>
<feature type="domain" description="SGNH hydrolase-type esterase" evidence="1">
    <location>
        <begin position="58"/>
        <end position="229"/>
    </location>
</feature>
<dbReference type="EMBL" id="CP137892">
    <property type="protein sequence ID" value="WPC04143.1"/>
    <property type="molecule type" value="Genomic_DNA"/>
</dbReference>
<evidence type="ECO:0000313" key="3">
    <source>
        <dbReference type="Proteomes" id="UP001305928"/>
    </source>
</evidence>
<name>A0ABZ0PSK6_9PSED</name>
<dbReference type="InterPro" id="IPR036514">
    <property type="entry name" value="SGNH_hydro_sf"/>
</dbReference>
<gene>
    <name evidence="2" type="ORF">SBP02_15360</name>
</gene>
<dbReference type="RefSeq" id="WP_318642982.1">
    <property type="nucleotide sequence ID" value="NZ_CP137892.1"/>
</dbReference>
<protein>
    <submittedName>
        <fullName evidence="2">SGNH/GDSL hydrolase family protein</fullName>
    </submittedName>
</protein>
<evidence type="ECO:0000259" key="1">
    <source>
        <dbReference type="Pfam" id="PF13472"/>
    </source>
</evidence>
<dbReference type="Pfam" id="PF13472">
    <property type="entry name" value="Lipase_GDSL_2"/>
    <property type="match status" value="1"/>
</dbReference>
<dbReference type="Proteomes" id="UP001305928">
    <property type="component" value="Chromosome"/>
</dbReference>
<dbReference type="InterPro" id="IPR013830">
    <property type="entry name" value="SGNH_hydro"/>
</dbReference>
<dbReference type="InterPro" id="IPR051532">
    <property type="entry name" value="Ester_Hydrolysis_Enzymes"/>
</dbReference>
<dbReference type="PANTHER" id="PTHR30383">
    <property type="entry name" value="THIOESTERASE 1/PROTEASE 1/LYSOPHOSPHOLIPASE L1"/>
    <property type="match status" value="1"/>
</dbReference>
<dbReference type="SUPFAM" id="SSF52266">
    <property type="entry name" value="SGNH hydrolase"/>
    <property type="match status" value="1"/>
</dbReference>